<feature type="domain" description="Pseudouridine synthase I TruA alpha/beta" evidence="8">
    <location>
        <begin position="142"/>
        <end position="243"/>
    </location>
</feature>
<evidence type="ECO:0000256" key="6">
    <source>
        <dbReference type="PIRSR" id="PIRSR001430-2"/>
    </source>
</evidence>
<dbReference type="EC" id="5.4.99.12" evidence="4"/>
<dbReference type="InterPro" id="IPR020097">
    <property type="entry name" value="PsdUridine_synth_TruA_a/b_dom"/>
</dbReference>
<dbReference type="AlphaFoldDB" id="A0A3G2R279"/>
<dbReference type="Pfam" id="PF01416">
    <property type="entry name" value="PseudoU_synth_1"/>
    <property type="match status" value="2"/>
</dbReference>
<gene>
    <name evidence="4 9" type="primary">truA</name>
    <name evidence="9" type="ORF">D2962_01455</name>
</gene>
<comment type="catalytic activity">
    <reaction evidence="4 7">
        <text>uridine(38/39/40) in tRNA = pseudouridine(38/39/40) in tRNA</text>
        <dbReference type="Rhea" id="RHEA:22376"/>
        <dbReference type="Rhea" id="RHEA-COMP:10085"/>
        <dbReference type="Rhea" id="RHEA-COMP:10087"/>
        <dbReference type="ChEBI" id="CHEBI:65314"/>
        <dbReference type="ChEBI" id="CHEBI:65315"/>
        <dbReference type="EC" id="5.4.99.12"/>
    </reaction>
</comment>
<dbReference type="EMBL" id="CP033169">
    <property type="protein sequence ID" value="AYO29449.1"/>
    <property type="molecule type" value="Genomic_DNA"/>
</dbReference>
<accession>A0A3G2R279</accession>
<evidence type="ECO:0000256" key="3">
    <source>
        <dbReference type="ARBA" id="ARBA00023235"/>
    </source>
</evidence>
<dbReference type="InterPro" id="IPR001406">
    <property type="entry name" value="PsdUridine_synth_TruA"/>
</dbReference>
<protein>
    <recommendedName>
        <fullName evidence="4">tRNA pseudouridine synthase A</fullName>
        <ecNumber evidence="4">5.4.99.12</ecNumber>
    </recommendedName>
    <alternativeName>
        <fullName evidence="4">tRNA pseudouridine(38-40) synthase</fullName>
    </alternativeName>
    <alternativeName>
        <fullName evidence="4">tRNA pseudouridylate synthase I</fullName>
    </alternativeName>
    <alternativeName>
        <fullName evidence="4">tRNA-uridine isomerase I</fullName>
    </alternativeName>
</protein>
<dbReference type="Proteomes" id="UP000280960">
    <property type="component" value="Chromosome"/>
</dbReference>
<feature type="binding site" evidence="4 6">
    <location>
        <position position="109"/>
    </location>
    <ligand>
        <name>substrate</name>
    </ligand>
</feature>
<evidence type="ECO:0000256" key="5">
    <source>
        <dbReference type="PIRSR" id="PIRSR001430-1"/>
    </source>
</evidence>
<feature type="domain" description="Pseudouridine synthase I TruA alpha/beta" evidence="8">
    <location>
        <begin position="8"/>
        <end position="101"/>
    </location>
</feature>
<comment type="function">
    <text evidence="4">Formation of pseudouridine at positions 38, 39 and 40 in the anticodon stem and loop of transfer RNAs.</text>
</comment>
<comment type="caution">
    <text evidence="4">Lacks conserved residue(s) required for the propagation of feature annotation.</text>
</comment>
<keyword evidence="2 4" id="KW-0819">tRNA processing</keyword>
<proteinExistence type="inferred from homology"/>
<dbReference type="GO" id="GO:0031119">
    <property type="term" value="P:tRNA pseudouridine synthesis"/>
    <property type="evidence" value="ECO:0007669"/>
    <property type="project" value="UniProtKB-UniRule"/>
</dbReference>
<dbReference type="KEGG" id="bacg:D2962_01455"/>
<dbReference type="InterPro" id="IPR020094">
    <property type="entry name" value="TruA/RsuA/RluB/E/F_N"/>
</dbReference>
<dbReference type="CDD" id="cd02570">
    <property type="entry name" value="PseudoU_synth_EcTruA"/>
    <property type="match status" value="1"/>
</dbReference>
<evidence type="ECO:0000313" key="9">
    <source>
        <dbReference type="EMBL" id="AYO29449.1"/>
    </source>
</evidence>
<dbReference type="PANTHER" id="PTHR11142:SF0">
    <property type="entry name" value="TRNA PSEUDOURIDINE SYNTHASE-LIKE 1"/>
    <property type="match status" value="1"/>
</dbReference>
<dbReference type="RefSeq" id="WP_122013886.1">
    <property type="nucleotide sequence ID" value="NZ_CP033169.1"/>
</dbReference>
<dbReference type="NCBIfam" id="TIGR00071">
    <property type="entry name" value="hisT_truA"/>
    <property type="match status" value="1"/>
</dbReference>
<dbReference type="PANTHER" id="PTHR11142">
    <property type="entry name" value="PSEUDOURIDYLATE SYNTHASE"/>
    <property type="match status" value="1"/>
</dbReference>
<feature type="active site" description="Nucleophile" evidence="4 5">
    <location>
        <position position="51"/>
    </location>
</feature>
<comment type="similarity">
    <text evidence="1 4 7">Belongs to the tRNA pseudouridine synthase TruA family.</text>
</comment>
<dbReference type="GO" id="GO:0003723">
    <property type="term" value="F:RNA binding"/>
    <property type="evidence" value="ECO:0007669"/>
    <property type="project" value="InterPro"/>
</dbReference>
<evidence type="ECO:0000256" key="7">
    <source>
        <dbReference type="RuleBase" id="RU003792"/>
    </source>
</evidence>
<evidence type="ECO:0000313" key="10">
    <source>
        <dbReference type="Proteomes" id="UP000280960"/>
    </source>
</evidence>
<comment type="subunit">
    <text evidence="4">Homodimer.</text>
</comment>
<dbReference type="Gene3D" id="3.30.70.580">
    <property type="entry name" value="Pseudouridine synthase I, catalytic domain, N-terminal subdomain"/>
    <property type="match status" value="1"/>
</dbReference>
<keyword evidence="10" id="KW-1185">Reference proteome</keyword>
<reference evidence="9 10" key="1">
    <citation type="submission" date="2018-10" db="EMBL/GenBank/DDBJ databases">
        <authorList>
            <person name="Zhang X."/>
        </authorList>
    </citation>
    <scope>NUCLEOTIDE SEQUENCE [LARGE SCALE GENOMIC DNA]</scope>
    <source>
        <strain evidence="9 10">SK-G1</strain>
    </source>
</reference>
<dbReference type="GO" id="GO:0160147">
    <property type="term" value="F:tRNA pseudouridine(38-40) synthase activity"/>
    <property type="evidence" value="ECO:0007669"/>
    <property type="project" value="UniProtKB-EC"/>
</dbReference>
<dbReference type="Gene3D" id="3.30.70.660">
    <property type="entry name" value="Pseudouridine synthase I, catalytic domain, C-terminal subdomain"/>
    <property type="match status" value="1"/>
</dbReference>
<name>A0A3G2R279_9FIRM</name>
<dbReference type="FunFam" id="3.30.70.580:FF:000001">
    <property type="entry name" value="tRNA pseudouridine synthase A"/>
    <property type="match status" value="1"/>
</dbReference>
<evidence type="ECO:0000259" key="8">
    <source>
        <dbReference type="Pfam" id="PF01416"/>
    </source>
</evidence>
<evidence type="ECO:0000256" key="1">
    <source>
        <dbReference type="ARBA" id="ARBA00009375"/>
    </source>
</evidence>
<evidence type="ECO:0000256" key="2">
    <source>
        <dbReference type="ARBA" id="ARBA00022694"/>
    </source>
</evidence>
<dbReference type="SUPFAM" id="SSF55120">
    <property type="entry name" value="Pseudouridine synthase"/>
    <property type="match status" value="1"/>
</dbReference>
<sequence>MNVKILLEYDGTNYHGWQRQKNARSIQEVLEEAISAITGEKIRVTGAGRTDAGVHAAGQVANFKTNTRIPVEKLPYAINSRLPDDIVVKEARMVPEEFHARLSAKAKVYSYTIYNAPFPSPLLRNYTYFFPLPLDMGAMKEAASQFVGLHDFSAFRASGSPVKSSVRQINRLEINRCQDLIKIEIEANGFLYNMVRIIAGTLLDAGLHKINPGEVASIIRSGDRDRAGKTLPPQGLCLLKVVY</sequence>
<dbReference type="InterPro" id="IPR020103">
    <property type="entry name" value="PsdUridine_synth_cat_dom_sf"/>
</dbReference>
<dbReference type="InterPro" id="IPR020095">
    <property type="entry name" value="PsdUridine_synth_TruA_C"/>
</dbReference>
<evidence type="ECO:0000256" key="4">
    <source>
        <dbReference type="HAMAP-Rule" id="MF_00171"/>
    </source>
</evidence>
<keyword evidence="3 4" id="KW-0413">Isomerase</keyword>
<dbReference type="HAMAP" id="MF_00171">
    <property type="entry name" value="TruA"/>
    <property type="match status" value="1"/>
</dbReference>
<organism evidence="9 10">
    <name type="scientific">Biomaibacter acetigenes</name>
    <dbReference type="NCBI Taxonomy" id="2316383"/>
    <lineage>
        <taxon>Bacteria</taxon>
        <taxon>Bacillati</taxon>
        <taxon>Bacillota</taxon>
        <taxon>Clostridia</taxon>
        <taxon>Thermosediminibacterales</taxon>
        <taxon>Tepidanaerobacteraceae</taxon>
        <taxon>Biomaibacter</taxon>
    </lineage>
</organism>
<dbReference type="PIRSF" id="PIRSF001430">
    <property type="entry name" value="tRNA_psdUrid_synth"/>
    <property type="match status" value="1"/>
</dbReference>